<reference evidence="6 7" key="1">
    <citation type="submission" date="2024-06" db="EMBL/GenBank/DDBJ databases">
        <title>Chitinophaga defluvii sp. nov., isolated from municipal sewage.</title>
        <authorList>
            <person name="Zhang L."/>
        </authorList>
    </citation>
    <scope>NUCLEOTIDE SEQUENCE [LARGE SCALE GENOMIC DNA]</scope>
    <source>
        <strain evidence="6 7">H8</strain>
    </source>
</reference>
<dbReference type="PANTHER" id="PTHR43133:SF62">
    <property type="entry name" value="RNA POLYMERASE SIGMA FACTOR SIGZ"/>
    <property type="match status" value="1"/>
</dbReference>
<sequence>MVHIKEQILLEQLMAGEPVARELFYDKYAGVLYGVILQIIPVKEVADEVLVKTFMHVYQYIHEYRDNANTNLFAWLMRKTREIAIREILPLGHGSTGNDLMIRNNSHLQQFVAGLPDDQRQVFRLCYFKGLSQMVVATILGVEEETVKMILRATMIELRKFLKDTWS</sequence>
<keyword evidence="4" id="KW-0804">Transcription</keyword>
<comment type="caution">
    <text evidence="6">The sequence shown here is derived from an EMBL/GenBank/DDBJ whole genome shotgun (WGS) entry which is preliminary data.</text>
</comment>
<organism evidence="6 7">
    <name type="scientific">Chitinophaga defluvii</name>
    <dbReference type="NCBI Taxonomy" id="3163343"/>
    <lineage>
        <taxon>Bacteria</taxon>
        <taxon>Pseudomonadati</taxon>
        <taxon>Bacteroidota</taxon>
        <taxon>Chitinophagia</taxon>
        <taxon>Chitinophagales</taxon>
        <taxon>Chitinophagaceae</taxon>
        <taxon>Chitinophaga</taxon>
    </lineage>
</organism>
<evidence type="ECO:0000256" key="4">
    <source>
        <dbReference type="ARBA" id="ARBA00023163"/>
    </source>
</evidence>
<dbReference type="Gene3D" id="1.10.10.10">
    <property type="entry name" value="Winged helix-like DNA-binding domain superfamily/Winged helix DNA-binding domain"/>
    <property type="match status" value="1"/>
</dbReference>
<dbReference type="InterPro" id="IPR039425">
    <property type="entry name" value="RNA_pol_sigma-70-like"/>
</dbReference>
<dbReference type="CDD" id="cd06171">
    <property type="entry name" value="Sigma70_r4"/>
    <property type="match status" value="1"/>
</dbReference>
<dbReference type="SUPFAM" id="SSF88946">
    <property type="entry name" value="Sigma2 domain of RNA polymerase sigma factors"/>
    <property type="match status" value="1"/>
</dbReference>
<keyword evidence="7" id="KW-1185">Reference proteome</keyword>
<evidence type="ECO:0000313" key="7">
    <source>
        <dbReference type="Proteomes" id="UP001549749"/>
    </source>
</evidence>
<dbReference type="InterPro" id="IPR013324">
    <property type="entry name" value="RNA_pol_sigma_r3/r4-like"/>
</dbReference>
<feature type="domain" description="RNA polymerase sigma-70 region 4" evidence="5">
    <location>
        <begin position="113"/>
        <end position="160"/>
    </location>
</feature>
<dbReference type="RefSeq" id="WP_354661604.1">
    <property type="nucleotide sequence ID" value="NZ_JBEXAC010000002.1"/>
</dbReference>
<evidence type="ECO:0000313" key="6">
    <source>
        <dbReference type="EMBL" id="MET6999038.1"/>
    </source>
</evidence>
<comment type="similarity">
    <text evidence="1">Belongs to the sigma-70 factor family. ECF subfamily.</text>
</comment>
<dbReference type="InterPro" id="IPR036388">
    <property type="entry name" value="WH-like_DNA-bd_sf"/>
</dbReference>
<dbReference type="EMBL" id="JBEXAC010000002">
    <property type="protein sequence ID" value="MET6999038.1"/>
    <property type="molecule type" value="Genomic_DNA"/>
</dbReference>
<evidence type="ECO:0000256" key="1">
    <source>
        <dbReference type="ARBA" id="ARBA00010641"/>
    </source>
</evidence>
<dbReference type="InterPro" id="IPR007630">
    <property type="entry name" value="RNA_pol_sigma70_r4"/>
</dbReference>
<accession>A0ABV2T7P8</accession>
<dbReference type="Gene3D" id="1.10.1740.10">
    <property type="match status" value="1"/>
</dbReference>
<keyword evidence="3" id="KW-0731">Sigma factor</keyword>
<dbReference type="SUPFAM" id="SSF88659">
    <property type="entry name" value="Sigma3 and sigma4 domains of RNA polymerase sigma factors"/>
    <property type="match status" value="1"/>
</dbReference>
<protein>
    <submittedName>
        <fullName evidence="6">Sigma-70 family RNA polymerase sigma factor</fullName>
    </submittedName>
</protein>
<dbReference type="PANTHER" id="PTHR43133">
    <property type="entry name" value="RNA POLYMERASE ECF-TYPE SIGMA FACTO"/>
    <property type="match status" value="1"/>
</dbReference>
<evidence type="ECO:0000256" key="2">
    <source>
        <dbReference type="ARBA" id="ARBA00023015"/>
    </source>
</evidence>
<keyword evidence="2" id="KW-0805">Transcription regulation</keyword>
<dbReference type="Pfam" id="PF04545">
    <property type="entry name" value="Sigma70_r4"/>
    <property type="match status" value="1"/>
</dbReference>
<evidence type="ECO:0000256" key="3">
    <source>
        <dbReference type="ARBA" id="ARBA00023082"/>
    </source>
</evidence>
<name>A0ABV2T7P8_9BACT</name>
<evidence type="ECO:0000259" key="5">
    <source>
        <dbReference type="Pfam" id="PF04545"/>
    </source>
</evidence>
<gene>
    <name evidence="6" type="ORF">ABR189_16750</name>
</gene>
<dbReference type="InterPro" id="IPR013325">
    <property type="entry name" value="RNA_pol_sigma_r2"/>
</dbReference>
<dbReference type="Proteomes" id="UP001549749">
    <property type="component" value="Unassembled WGS sequence"/>
</dbReference>
<proteinExistence type="inferred from homology"/>